<name>A0AAU8MH49_9RICK</name>
<dbReference type="EMBL" id="CP159923">
    <property type="protein sequence ID" value="XCO72153.1"/>
    <property type="molecule type" value="Genomic_DNA"/>
</dbReference>
<dbReference type="AlphaFoldDB" id="A0AAU8MH49"/>
<sequence length="50" mass="5031">MSSALSSTLFTTFSVIISANSGESSFAENAACTAFLTKKHVASANTAVGT</sequence>
<proteinExistence type="predicted"/>
<evidence type="ECO:0000313" key="1">
    <source>
        <dbReference type="EMBL" id="XCO72153.1"/>
    </source>
</evidence>
<reference evidence="1" key="1">
    <citation type="submission" date="2024-06" db="EMBL/GenBank/DDBJ databases">
        <authorList>
            <person name="Al-Khalidi N."/>
            <person name="Al-Zurfi S.M."/>
            <person name="Lahuf A."/>
        </authorList>
    </citation>
    <scope>NUCLEOTIDE SEQUENCE</scope>
    <source>
        <strain evidence="1">Karbala-1</strain>
    </source>
</reference>
<organism evidence="1">
    <name type="scientific">Wolbachia endosymbiont of Ephestia elutella</name>
    <dbReference type="NCBI Taxonomy" id="3231696"/>
    <lineage>
        <taxon>Bacteria</taxon>
        <taxon>Pseudomonadati</taxon>
        <taxon>Pseudomonadota</taxon>
        <taxon>Alphaproteobacteria</taxon>
        <taxon>Rickettsiales</taxon>
        <taxon>Anaplasmataceae</taxon>
        <taxon>Wolbachieae</taxon>
        <taxon>Wolbachia</taxon>
    </lineage>
</organism>
<protein>
    <submittedName>
        <fullName evidence="1">Uncharacterized protein</fullName>
    </submittedName>
</protein>
<accession>A0AAU8MH49</accession>
<gene>
    <name evidence="1" type="ORF">ABS251_03110</name>
</gene>